<gene>
    <name evidence="1" type="ORF">L3Y34_005127</name>
</gene>
<name>A0AAE9AB63_CAEBR</name>
<evidence type="ECO:0000313" key="2">
    <source>
        <dbReference type="Proteomes" id="UP000827892"/>
    </source>
</evidence>
<dbReference type="Proteomes" id="UP000827892">
    <property type="component" value="Chromosome IV"/>
</dbReference>
<dbReference type="EMBL" id="CP090894">
    <property type="protein sequence ID" value="ULT97087.1"/>
    <property type="molecule type" value="Genomic_DNA"/>
</dbReference>
<sequence>MPSSTPVAKKARFLKPEPIVELLISKELLRGFNGKCKMLNRLMDYPNAQIPANKRRMIILRGFFDAWIDASDLLATDENIKFFKKCMIQMQEYEEFIIRAVVQGEDFRDVLASIKERKSNRSP</sequence>
<organism evidence="1 2">
    <name type="scientific">Caenorhabditis briggsae</name>
    <dbReference type="NCBI Taxonomy" id="6238"/>
    <lineage>
        <taxon>Eukaryota</taxon>
        <taxon>Metazoa</taxon>
        <taxon>Ecdysozoa</taxon>
        <taxon>Nematoda</taxon>
        <taxon>Chromadorea</taxon>
        <taxon>Rhabditida</taxon>
        <taxon>Rhabditina</taxon>
        <taxon>Rhabditomorpha</taxon>
        <taxon>Rhabditoidea</taxon>
        <taxon>Rhabditidae</taxon>
        <taxon>Peloderinae</taxon>
        <taxon>Caenorhabditis</taxon>
    </lineage>
</organism>
<proteinExistence type="predicted"/>
<protein>
    <submittedName>
        <fullName evidence="1">Uncharacterized protein</fullName>
    </submittedName>
</protein>
<reference evidence="1 2" key="1">
    <citation type="submission" date="2022-05" db="EMBL/GenBank/DDBJ databases">
        <title>Chromosome-level reference genomes for two strains of Caenorhabditis briggsae: an improved platform for comparative genomics.</title>
        <authorList>
            <person name="Stevens L."/>
            <person name="Andersen E.C."/>
        </authorList>
    </citation>
    <scope>NUCLEOTIDE SEQUENCE [LARGE SCALE GENOMIC DNA]</scope>
    <source>
        <strain evidence="1">QX1410_ONT</strain>
        <tissue evidence="1">Whole-organism</tissue>
    </source>
</reference>
<dbReference type="AlphaFoldDB" id="A0AAE9AB63"/>
<accession>A0AAE9AB63</accession>
<evidence type="ECO:0000313" key="1">
    <source>
        <dbReference type="EMBL" id="ULT97087.1"/>
    </source>
</evidence>